<evidence type="ECO:0000313" key="2">
    <source>
        <dbReference type="Proteomes" id="UP000176631"/>
    </source>
</evidence>
<dbReference type="STRING" id="1802593.A2172_05360"/>
<comment type="caution">
    <text evidence="1">The sequence shown here is derived from an EMBL/GenBank/DDBJ whole genome shotgun (WGS) entry which is preliminary data.</text>
</comment>
<dbReference type="AlphaFoldDB" id="A0A1G1W834"/>
<dbReference type="EMBL" id="MHCP01000020">
    <property type="protein sequence ID" value="OGY23832.1"/>
    <property type="molecule type" value="Genomic_DNA"/>
</dbReference>
<protein>
    <submittedName>
        <fullName evidence="1">Uncharacterized protein</fullName>
    </submittedName>
</protein>
<sequence>MSVFKLTFLVLCLAVLASALFTAYYFLIARPTIKADCLNAATRVVDRGERGPILYGGNATPDWGEEVVFDEAKYKECVKIL</sequence>
<reference evidence="1 2" key="1">
    <citation type="journal article" date="2016" name="Nat. Commun.">
        <title>Thousands of microbial genomes shed light on interconnected biogeochemical processes in an aquifer system.</title>
        <authorList>
            <person name="Anantharaman K."/>
            <person name="Brown C.T."/>
            <person name="Hug L.A."/>
            <person name="Sharon I."/>
            <person name="Castelle C.J."/>
            <person name="Probst A.J."/>
            <person name="Thomas B.C."/>
            <person name="Singh A."/>
            <person name="Wilkins M.J."/>
            <person name="Karaoz U."/>
            <person name="Brodie E.L."/>
            <person name="Williams K.H."/>
            <person name="Hubbard S.S."/>
            <person name="Banfield J.F."/>
        </authorList>
    </citation>
    <scope>NUCLEOTIDE SEQUENCE [LARGE SCALE GENOMIC DNA]</scope>
</reference>
<accession>A0A1G1W834</accession>
<gene>
    <name evidence="1" type="ORF">A2172_05360</name>
</gene>
<organism evidence="1 2">
    <name type="scientific">Candidatus Woykebacteria bacterium RBG_13_40_15</name>
    <dbReference type="NCBI Taxonomy" id="1802593"/>
    <lineage>
        <taxon>Bacteria</taxon>
        <taxon>Candidatus Woykeibacteriota</taxon>
    </lineage>
</organism>
<name>A0A1G1W834_9BACT</name>
<proteinExistence type="predicted"/>
<dbReference type="Proteomes" id="UP000176631">
    <property type="component" value="Unassembled WGS sequence"/>
</dbReference>
<evidence type="ECO:0000313" key="1">
    <source>
        <dbReference type="EMBL" id="OGY23832.1"/>
    </source>
</evidence>